<sequence length="98" mass="11176">MKELEVLLALFYRSELRAWLNTTTVTSEDLVCSTRKVTSDKKIEANPYAVSTSNWVLERSSAHSLCECQQDGWIRSLSAFSEHAVFMTWILNTMILAT</sequence>
<proteinExistence type="predicted"/>
<dbReference type="Proteomes" id="UP001283361">
    <property type="component" value="Unassembled WGS sequence"/>
</dbReference>
<dbReference type="AlphaFoldDB" id="A0AAE1EEL8"/>
<evidence type="ECO:0000313" key="2">
    <source>
        <dbReference type="Proteomes" id="UP001283361"/>
    </source>
</evidence>
<name>A0AAE1EEL8_9GAST</name>
<protein>
    <submittedName>
        <fullName evidence="1">Uncharacterized protein</fullName>
    </submittedName>
</protein>
<evidence type="ECO:0000313" key="1">
    <source>
        <dbReference type="EMBL" id="KAK3803925.1"/>
    </source>
</evidence>
<gene>
    <name evidence="1" type="ORF">RRG08_059789</name>
</gene>
<organism evidence="1 2">
    <name type="scientific">Elysia crispata</name>
    <name type="common">lettuce slug</name>
    <dbReference type="NCBI Taxonomy" id="231223"/>
    <lineage>
        <taxon>Eukaryota</taxon>
        <taxon>Metazoa</taxon>
        <taxon>Spiralia</taxon>
        <taxon>Lophotrochozoa</taxon>
        <taxon>Mollusca</taxon>
        <taxon>Gastropoda</taxon>
        <taxon>Heterobranchia</taxon>
        <taxon>Euthyneura</taxon>
        <taxon>Panpulmonata</taxon>
        <taxon>Sacoglossa</taxon>
        <taxon>Placobranchoidea</taxon>
        <taxon>Plakobranchidae</taxon>
        <taxon>Elysia</taxon>
    </lineage>
</organism>
<comment type="caution">
    <text evidence="1">The sequence shown here is derived from an EMBL/GenBank/DDBJ whole genome shotgun (WGS) entry which is preliminary data.</text>
</comment>
<reference evidence="1" key="1">
    <citation type="journal article" date="2023" name="G3 (Bethesda)">
        <title>A reference genome for the long-term kleptoplast-retaining sea slug Elysia crispata morphotype clarki.</title>
        <authorList>
            <person name="Eastman K.E."/>
            <person name="Pendleton A.L."/>
            <person name="Shaikh M.A."/>
            <person name="Suttiyut T."/>
            <person name="Ogas R."/>
            <person name="Tomko P."/>
            <person name="Gavelis G."/>
            <person name="Widhalm J.R."/>
            <person name="Wisecaver J.H."/>
        </authorList>
    </citation>
    <scope>NUCLEOTIDE SEQUENCE</scope>
    <source>
        <strain evidence="1">ECLA1</strain>
    </source>
</reference>
<dbReference type="EMBL" id="JAWDGP010000077">
    <property type="protein sequence ID" value="KAK3803925.1"/>
    <property type="molecule type" value="Genomic_DNA"/>
</dbReference>
<accession>A0AAE1EEL8</accession>
<keyword evidence="2" id="KW-1185">Reference proteome</keyword>